<feature type="region of interest" description="Disordered" evidence="1">
    <location>
        <begin position="251"/>
        <end position="275"/>
    </location>
</feature>
<dbReference type="Proteomes" id="UP000243499">
    <property type="component" value="Chromosome 2"/>
</dbReference>
<feature type="region of interest" description="Disordered" evidence="1">
    <location>
        <begin position="188"/>
        <end position="209"/>
    </location>
</feature>
<proteinExistence type="predicted"/>
<name>A0A2S3GZL6_9POAL</name>
<evidence type="ECO:0000256" key="1">
    <source>
        <dbReference type="SAM" id="MobiDB-lite"/>
    </source>
</evidence>
<reference evidence="2" key="1">
    <citation type="submission" date="2018-04" db="EMBL/GenBank/DDBJ databases">
        <title>WGS assembly of Panicum hallii.</title>
        <authorList>
            <person name="Lovell J."/>
            <person name="Jenkins J."/>
            <person name="Lowry D."/>
            <person name="Mamidi S."/>
            <person name="Sreedasyam A."/>
            <person name="Weng X."/>
            <person name="Barry K."/>
            <person name="Bonette J."/>
            <person name="Campitelli B."/>
            <person name="Daum C."/>
            <person name="Gordon S."/>
            <person name="Gould B."/>
            <person name="Lipzen A."/>
            <person name="Macqueen A."/>
            <person name="Palacio-Mejia J."/>
            <person name="Plott C."/>
            <person name="Shakirov E."/>
            <person name="Shu S."/>
            <person name="Yoshinaga Y."/>
            <person name="Zane M."/>
            <person name="Rokhsar D."/>
            <person name="Grimwood J."/>
            <person name="Schmutz J."/>
            <person name="Juenger T."/>
        </authorList>
    </citation>
    <scope>NUCLEOTIDE SEQUENCE [LARGE SCALE GENOMIC DNA]</scope>
    <source>
        <strain evidence="2">FIL2</strain>
    </source>
</reference>
<dbReference type="Gramene" id="PAN12483">
    <property type="protein sequence ID" value="PAN12483"/>
    <property type="gene ID" value="PAHAL_2G268100"/>
</dbReference>
<protein>
    <submittedName>
        <fullName evidence="2">Uncharacterized protein</fullName>
    </submittedName>
</protein>
<sequence length="275" mass="29363">MDDIGGERGRKGDALLTPPRGPGLPSSSSPSPPGSRLLPSPPSAAAAAVLALPASRDPAASPGAGLPAAPRLAGAMDGGGEPLLVRRSKDKKKRAAAAAHAERDAGAGDRFRSLWRDYNDLVQETEAKKKRLLSANRTKLALLAEVKFLRKKYGSFVKGNSQKTHYKLKKKARYIPSPLGRASAFEDHDAARTEGPSSSKNPNFDLNQGSLVNDEGNDCQGHRGHLEPDKFDQVGVEEEMIAADVKLSVCRDTGNSPASDDKRTIPWQDRMALKA</sequence>
<feature type="compositionally biased region" description="Basic and acidic residues" evidence="1">
    <location>
        <begin position="1"/>
        <end position="13"/>
    </location>
</feature>
<dbReference type="EMBL" id="CM008047">
    <property type="protein sequence ID" value="PAN12483.1"/>
    <property type="molecule type" value="Genomic_DNA"/>
</dbReference>
<feature type="region of interest" description="Disordered" evidence="1">
    <location>
        <begin position="1"/>
        <end position="106"/>
    </location>
</feature>
<dbReference type="PANTHER" id="PTHR34807:SF16">
    <property type="entry name" value="OS09G0421500 PROTEIN"/>
    <property type="match status" value="1"/>
</dbReference>
<feature type="compositionally biased region" description="Basic residues" evidence="1">
    <location>
        <begin position="86"/>
        <end position="95"/>
    </location>
</feature>
<dbReference type="AlphaFoldDB" id="A0A2S3GZL6"/>
<accession>A0A2S3GZL6</accession>
<dbReference type="PANTHER" id="PTHR34807">
    <property type="entry name" value="OS08G0270800 PROTEIN"/>
    <property type="match status" value="1"/>
</dbReference>
<feature type="compositionally biased region" description="Polar residues" evidence="1">
    <location>
        <begin position="195"/>
        <end position="209"/>
    </location>
</feature>
<feature type="compositionally biased region" description="Low complexity" evidence="1">
    <location>
        <begin position="14"/>
        <end position="75"/>
    </location>
</feature>
<gene>
    <name evidence="2" type="ORF">PAHAL_2G268100</name>
</gene>
<organism evidence="2">
    <name type="scientific">Panicum hallii</name>
    <dbReference type="NCBI Taxonomy" id="206008"/>
    <lineage>
        <taxon>Eukaryota</taxon>
        <taxon>Viridiplantae</taxon>
        <taxon>Streptophyta</taxon>
        <taxon>Embryophyta</taxon>
        <taxon>Tracheophyta</taxon>
        <taxon>Spermatophyta</taxon>
        <taxon>Magnoliopsida</taxon>
        <taxon>Liliopsida</taxon>
        <taxon>Poales</taxon>
        <taxon>Poaceae</taxon>
        <taxon>PACMAD clade</taxon>
        <taxon>Panicoideae</taxon>
        <taxon>Panicodae</taxon>
        <taxon>Paniceae</taxon>
        <taxon>Panicinae</taxon>
        <taxon>Panicum</taxon>
        <taxon>Panicum sect. Panicum</taxon>
    </lineage>
</organism>
<evidence type="ECO:0000313" key="2">
    <source>
        <dbReference type="EMBL" id="PAN12483.1"/>
    </source>
</evidence>